<dbReference type="Pfam" id="PF00589">
    <property type="entry name" value="Phage_integrase"/>
    <property type="match status" value="1"/>
</dbReference>
<comment type="similarity">
    <text evidence="9">Belongs to the 'phage' integrase family. XerC subfamily.</text>
</comment>
<dbReference type="PROSITE" id="PS51898">
    <property type="entry name" value="TYR_RECOMBINASE"/>
    <property type="match status" value="1"/>
</dbReference>
<feature type="active site" evidence="9">
    <location>
        <position position="184"/>
    </location>
</feature>
<evidence type="ECO:0000256" key="1">
    <source>
        <dbReference type="ARBA" id="ARBA00004496"/>
    </source>
</evidence>
<dbReference type="Proteomes" id="UP000070675">
    <property type="component" value="Unassembled WGS sequence"/>
</dbReference>
<comment type="subcellular location">
    <subcellularLocation>
        <location evidence="1 9">Cytoplasm</location>
    </subcellularLocation>
</comment>
<dbReference type="STRING" id="1393034.HMPREF3192_00127"/>
<dbReference type="GO" id="GO:0003677">
    <property type="term" value="F:DNA binding"/>
    <property type="evidence" value="ECO:0007669"/>
    <property type="project" value="UniProtKB-UniRule"/>
</dbReference>
<evidence type="ECO:0000313" key="14">
    <source>
        <dbReference type="Proteomes" id="UP000070675"/>
    </source>
</evidence>
<evidence type="ECO:0000259" key="12">
    <source>
        <dbReference type="PROSITE" id="PS51900"/>
    </source>
</evidence>
<protein>
    <recommendedName>
        <fullName evidence="9">Tyrosine recombinase XerC</fullName>
    </recommendedName>
</protein>
<dbReference type="SUPFAM" id="SSF56349">
    <property type="entry name" value="DNA breaking-rejoining enzymes"/>
    <property type="match status" value="1"/>
</dbReference>
<feature type="domain" description="Core-binding (CB)" evidence="12">
    <location>
        <begin position="38"/>
        <end position="123"/>
    </location>
</feature>
<evidence type="ECO:0000256" key="5">
    <source>
        <dbReference type="ARBA" id="ARBA00022908"/>
    </source>
</evidence>
<dbReference type="NCBIfam" id="NF001399">
    <property type="entry name" value="PRK00283.1"/>
    <property type="match status" value="1"/>
</dbReference>
<proteinExistence type="inferred from homology"/>
<sequence>MSDDVEKRDMTQQAAQHDASQQPSAQHDAALLRDARQKEFTTCIAQFINFEQTIRKLSEHTIKAYASDLDAFMGWISREGIDPYNISHRQLRLYLLELTRAAYSERTINRHLSAMRSLYKWLQREGLCVHDPANAMTSPKIPKTLPKVMDLSSVGKLLDSCVGTDAINLRDKAFLELLYASGARISEIANLIPADIDFSQRQVSLFGKGSKQRIVPLYQKALDAVKIYLHDARGDLLAKTLTKRLAKQGSSRRQAQPSKLFISSRGNNMSAAALRKVFEQRVMQAGLDPSLTPHAMRHTFATLMLDGGADLRSVQELLGHESLSTTQIYTHLSIDRLKQATLQAHPRSQTKPR</sequence>
<keyword evidence="6 9" id="KW-0238">DNA-binding</keyword>
<evidence type="ECO:0000256" key="2">
    <source>
        <dbReference type="ARBA" id="ARBA00022490"/>
    </source>
</evidence>
<keyword evidence="5 9" id="KW-0229">DNA integration</keyword>
<dbReference type="EMBL" id="LSCR01000002">
    <property type="protein sequence ID" value="KXB35477.1"/>
    <property type="molecule type" value="Genomic_DNA"/>
</dbReference>
<dbReference type="CDD" id="cd00798">
    <property type="entry name" value="INT_XerDC_C"/>
    <property type="match status" value="1"/>
</dbReference>
<feature type="compositionally biased region" description="Basic and acidic residues" evidence="10">
    <location>
        <begin position="1"/>
        <end position="10"/>
    </location>
</feature>
<keyword evidence="14" id="KW-1185">Reference proteome</keyword>
<evidence type="ECO:0000259" key="11">
    <source>
        <dbReference type="PROSITE" id="PS51898"/>
    </source>
</evidence>
<feature type="region of interest" description="Disordered" evidence="10">
    <location>
        <begin position="1"/>
        <end position="28"/>
    </location>
</feature>
<evidence type="ECO:0000256" key="8">
    <source>
        <dbReference type="ARBA" id="ARBA00023306"/>
    </source>
</evidence>
<name>A0A133XX23_9ACTN</name>
<accession>A0A133XX23</accession>
<feature type="active site" description="O-(3'-phospho-DNA)-tyrosine intermediate" evidence="9">
    <location>
        <position position="329"/>
    </location>
</feature>
<comment type="subunit">
    <text evidence="9">Forms a cyclic heterotetrameric complex composed of two molecules of XerC and two molecules of XerD.</text>
</comment>
<evidence type="ECO:0000256" key="4">
    <source>
        <dbReference type="ARBA" id="ARBA00022829"/>
    </source>
</evidence>
<evidence type="ECO:0000313" key="13">
    <source>
        <dbReference type="EMBL" id="KXB35477.1"/>
    </source>
</evidence>
<evidence type="ECO:0000256" key="9">
    <source>
        <dbReference type="HAMAP-Rule" id="MF_01808"/>
    </source>
</evidence>
<dbReference type="PANTHER" id="PTHR30349:SF77">
    <property type="entry name" value="TYROSINE RECOMBINASE XERC"/>
    <property type="match status" value="1"/>
</dbReference>
<feature type="domain" description="Tyr recombinase" evidence="11">
    <location>
        <begin position="144"/>
        <end position="342"/>
    </location>
</feature>
<dbReference type="GO" id="GO:0005737">
    <property type="term" value="C:cytoplasm"/>
    <property type="evidence" value="ECO:0007669"/>
    <property type="project" value="UniProtKB-SubCell"/>
</dbReference>
<dbReference type="PROSITE" id="PS51900">
    <property type="entry name" value="CB"/>
    <property type="match status" value="1"/>
</dbReference>
<evidence type="ECO:0000256" key="3">
    <source>
        <dbReference type="ARBA" id="ARBA00022618"/>
    </source>
</evidence>
<organism evidence="13 14">
    <name type="scientific">Atopobium deltae</name>
    <dbReference type="NCBI Taxonomy" id="1393034"/>
    <lineage>
        <taxon>Bacteria</taxon>
        <taxon>Bacillati</taxon>
        <taxon>Actinomycetota</taxon>
        <taxon>Coriobacteriia</taxon>
        <taxon>Coriobacteriales</taxon>
        <taxon>Atopobiaceae</taxon>
        <taxon>Atopobium</taxon>
    </lineage>
</organism>
<feature type="active site" evidence="9">
    <location>
        <position position="208"/>
    </location>
</feature>
<evidence type="ECO:0000256" key="7">
    <source>
        <dbReference type="ARBA" id="ARBA00023172"/>
    </source>
</evidence>
<dbReference type="InterPro" id="IPR002104">
    <property type="entry name" value="Integrase_catalytic"/>
</dbReference>
<dbReference type="InterPro" id="IPR010998">
    <property type="entry name" value="Integrase_recombinase_N"/>
</dbReference>
<feature type="active site" evidence="9">
    <location>
        <position position="320"/>
    </location>
</feature>
<comment type="function">
    <text evidence="9">Site-specific tyrosine recombinase, which acts by catalyzing the cutting and rejoining of the recombining DNA molecules. The XerC-XerD complex is essential to convert dimers of the bacterial chromosome into monomers to permit their segregation at cell division. It also contributes to the segregational stability of plasmids.</text>
</comment>
<dbReference type="PATRIC" id="fig|1393034.3.peg.120"/>
<comment type="caution">
    <text evidence="13">The sequence shown here is derived from an EMBL/GenBank/DDBJ whole genome shotgun (WGS) entry which is preliminary data.</text>
</comment>
<dbReference type="GO" id="GO:0007059">
    <property type="term" value="P:chromosome segregation"/>
    <property type="evidence" value="ECO:0007669"/>
    <property type="project" value="UniProtKB-UniRule"/>
</dbReference>
<evidence type="ECO:0000256" key="10">
    <source>
        <dbReference type="SAM" id="MobiDB-lite"/>
    </source>
</evidence>
<dbReference type="HAMAP" id="MF_01808">
    <property type="entry name" value="Recomb_XerC_XerD"/>
    <property type="match status" value="1"/>
</dbReference>
<dbReference type="PANTHER" id="PTHR30349">
    <property type="entry name" value="PHAGE INTEGRASE-RELATED"/>
    <property type="match status" value="1"/>
</dbReference>
<dbReference type="InterPro" id="IPR011010">
    <property type="entry name" value="DNA_brk_join_enz"/>
</dbReference>
<dbReference type="GO" id="GO:0051301">
    <property type="term" value="P:cell division"/>
    <property type="evidence" value="ECO:0007669"/>
    <property type="project" value="UniProtKB-KW"/>
</dbReference>
<keyword evidence="3 9" id="KW-0132">Cell division</keyword>
<dbReference type="Gene3D" id="1.10.150.130">
    <property type="match status" value="1"/>
</dbReference>
<feature type="compositionally biased region" description="Polar residues" evidence="10">
    <location>
        <begin position="11"/>
        <end position="25"/>
    </location>
</feature>
<feature type="active site" evidence="9">
    <location>
        <position position="297"/>
    </location>
</feature>
<dbReference type="InterPro" id="IPR004107">
    <property type="entry name" value="Integrase_SAM-like_N"/>
</dbReference>
<dbReference type="InterPro" id="IPR050090">
    <property type="entry name" value="Tyrosine_recombinase_XerCD"/>
</dbReference>
<reference evidence="14" key="1">
    <citation type="submission" date="2016-01" db="EMBL/GenBank/DDBJ databases">
        <authorList>
            <person name="Mitreva M."/>
            <person name="Pepin K.H."/>
            <person name="Mihindukulasuriya K.A."/>
            <person name="Fulton R."/>
            <person name="Fronick C."/>
            <person name="O'Laughlin M."/>
            <person name="Miner T."/>
            <person name="Herter B."/>
            <person name="Rosa B.A."/>
            <person name="Cordes M."/>
            <person name="Tomlinson C."/>
            <person name="Wollam A."/>
            <person name="Palsikar V.B."/>
            <person name="Mardis E.R."/>
            <person name="Wilson R.K."/>
        </authorList>
    </citation>
    <scope>NUCLEOTIDE SEQUENCE [LARGE SCALE GENOMIC DNA]</scope>
    <source>
        <strain evidence="14">DNF00019</strain>
    </source>
</reference>
<dbReference type="InterPro" id="IPR013762">
    <property type="entry name" value="Integrase-like_cat_sf"/>
</dbReference>
<dbReference type="InterPro" id="IPR044068">
    <property type="entry name" value="CB"/>
</dbReference>
<dbReference type="GO" id="GO:0009037">
    <property type="term" value="F:tyrosine-based site-specific recombinase activity"/>
    <property type="evidence" value="ECO:0007669"/>
    <property type="project" value="UniProtKB-UniRule"/>
</dbReference>
<gene>
    <name evidence="9" type="primary">xerC</name>
    <name evidence="13" type="ORF">HMPREF3192_00127</name>
</gene>
<dbReference type="RefSeq" id="WP_231723317.1">
    <property type="nucleotide sequence ID" value="NZ_KQ959484.1"/>
</dbReference>
<dbReference type="AlphaFoldDB" id="A0A133XX23"/>
<keyword evidence="8 9" id="KW-0131">Cell cycle</keyword>
<dbReference type="InterPro" id="IPR023009">
    <property type="entry name" value="Tyrosine_recombinase_XerC/XerD"/>
</dbReference>
<keyword evidence="2 9" id="KW-0963">Cytoplasm</keyword>
<evidence type="ECO:0000256" key="6">
    <source>
        <dbReference type="ARBA" id="ARBA00023125"/>
    </source>
</evidence>
<feature type="active site" evidence="9">
    <location>
        <position position="294"/>
    </location>
</feature>
<dbReference type="Pfam" id="PF02899">
    <property type="entry name" value="Phage_int_SAM_1"/>
    <property type="match status" value="1"/>
</dbReference>
<dbReference type="Gene3D" id="1.10.443.10">
    <property type="entry name" value="Intergrase catalytic core"/>
    <property type="match status" value="1"/>
</dbReference>
<keyword evidence="4 9" id="KW-0159">Chromosome partition</keyword>
<keyword evidence="7 9" id="KW-0233">DNA recombination</keyword>
<dbReference type="GO" id="GO:0006313">
    <property type="term" value="P:DNA transposition"/>
    <property type="evidence" value="ECO:0007669"/>
    <property type="project" value="UniProtKB-UniRule"/>
</dbReference>